<name>X4YGT6_9CAUD</name>
<evidence type="ECO:0000256" key="2">
    <source>
        <dbReference type="ARBA" id="ARBA00022638"/>
    </source>
</evidence>
<dbReference type="GO" id="GO:0001897">
    <property type="term" value="P:symbiont-mediated cytolysis of host cell"/>
    <property type="evidence" value="ECO:0007669"/>
    <property type="project" value="UniProtKB-ARBA"/>
</dbReference>
<dbReference type="Gene3D" id="2.30.30.40">
    <property type="entry name" value="SH3 Domains"/>
    <property type="match status" value="1"/>
</dbReference>
<dbReference type="EMBL" id="KJ489011">
    <property type="protein sequence ID" value="AHV83115.1"/>
    <property type="molecule type" value="Genomic_DNA"/>
</dbReference>
<sequence length="362" mass="39540">MSYTVRNDGMIPNPKTQTVNYGGRQFIVIHSTADLNATAGNIDQYFDGNWSRVYAFVQWAIDDKEAWQNYDNGFRSWGAGNVNSYAWTQIEICEFQDDNRSKAAIANAIQLTKALVKEATAKGVKVQIISHKEAAEMFGGSDHVDPIPYFNRFGYTMDWFRQQVGAANGGSTQPVNPTPTSSNGFKVEPWNKVQSVDVDGLNIRSSQTAASSSIGTLRKGQTFNATRICRNGQPVKVGNNTYSTWFEVNGHGWVSGAYVTEVGGGYRPNLAIDGYMGPDTIRAMQRVLGTTVDGVISKPSNMVRALQNFLNKKGYGLAVDGSMGPATIKALQKYLGTTQDGVISKPSNMVRALQTRLNTGSL</sequence>
<dbReference type="Gene3D" id="3.40.80.10">
    <property type="entry name" value="Peptidoglycan recognition protein-like"/>
    <property type="match status" value="1"/>
</dbReference>
<dbReference type="CDD" id="cd06583">
    <property type="entry name" value="PGRP"/>
    <property type="match status" value="1"/>
</dbReference>
<feature type="domain" description="N-acetylmuramoyl-L-alanine amidase" evidence="4">
    <location>
        <begin position="13"/>
        <end position="147"/>
    </location>
</feature>
<feature type="compositionally biased region" description="Polar residues" evidence="3">
    <location>
        <begin position="169"/>
        <end position="184"/>
    </location>
</feature>
<keyword evidence="1" id="KW-0929">Antimicrobial</keyword>
<dbReference type="GO" id="GO:0009253">
    <property type="term" value="P:peptidoglycan catabolic process"/>
    <property type="evidence" value="ECO:0007669"/>
    <property type="project" value="InterPro"/>
</dbReference>
<keyword evidence="5" id="KW-0378">Hydrolase</keyword>
<dbReference type="InterPro" id="IPR036365">
    <property type="entry name" value="PGBD-like_sf"/>
</dbReference>
<proteinExistence type="predicted"/>
<accession>X4YGT6</accession>
<dbReference type="Proteomes" id="UP000019789">
    <property type="component" value="Segment"/>
</dbReference>
<keyword evidence="6" id="KW-1185">Reference proteome</keyword>
<dbReference type="SUPFAM" id="SSF47090">
    <property type="entry name" value="PGBD-like"/>
    <property type="match status" value="1"/>
</dbReference>
<reference evidence="5 6" key="1">
    <citation type="submission" date="2014-02" db="EMBL/GenBank/DDBJ databases">
        <title>Complete genome sequences of four novel Lactococcus lactis phages distantly related to the rare 1706 phage species.</title>
        <authorList>
            <person name="Kot W."/>
            <person name="Neve H."/>
            <person name="Vogensen F.K."/>
            <person name="Heller K.J."/>
            <person name="Hansen L.H."/>
        </authorList>
    </citation>
    <scope>NUCLEOTIDE SEQUENCE [LARGE SCALE GENOMIC DNA]</scope>
</reference>
<keyword evidence="2" id="KW-0081">Bacteriolytic enzyme</keyword>
<gene>
    <name evidence="5" type="ORF">P092_0074</name>
</gene>
<dbReference type="SUPFAM" id="SSF55846">
    <property type="entry name" value="N-acetylmuramoyl-L-alanine amidase-like"/>
    <property type="match status" value="1"/>
</dbReference>
<organism evidence="5 6">
    <name type="scientific">Lactococcus phage P092</name>
    <dbReference type="NCBI Taxonomy" id="1476887"/>
    <lineage>
        <taxon>Viruses</taxon>
        <taxon>Duplodnaviria</taxon>
        <taxon>Heunggongvirae</taxon>
        <taxon>Uroviricota</taxon>
        <taxon>Caudoviricetes</taxon>
        <taxon>Nevevirus</taxon>
        <taxon>Nevevirus P092</taxon>
    </lineage>
</organism>
<evidence type="ECO:0000313" key="5">
    <source>
        <dbReference type="EMBL" id="AHV83115.1"/>
    </source>
</evidence>
<evidence type="ECO:0000313" key="6">
    <source>
        <dbReference type="Proteomes" id="UP000019789"/>
    </source>
</evidence>
<dbReference type="RefSeq" id="YP_009035135.1">
    <property type="nucleotide sequence ID" value="NC_024203.1"/>
</dbReference>
<dbReference type="InterPro" id="IPR036366">
    <property type="entry name" value="PGBDSf"/>
</dbReference>
<dbReference type="InterPro" id="IPR002502">
    <property type="entry name" value="Amidase_domain"/>
</dbReference>
<dbReference type="Gene3D" id="1.10.101.10">
    <property type="entry name" value="PGBD-like superfamily/PGBD"/>
    <property type="match status" value="1"/>
</dbReference>
<dbReference type="Pfam" id="PF01510">
    <property type="entry name" value="Amidase_2"/>
    <property type="match status" value="1"/>
</dbReference>
<dbReference type="KEGG" id="vg:19526950"/>
<dbReference type="GO" id="GO:0042742">
    <property type="term" value="P:defense response to bacterium"/>
    <property type="evidence" value="ECO:0007669"/>
    <property type="project" value="UniProtKB-KW"/>
</dbReference>
<dbReference type="GO" id="GO:0008745">
    <property type="term" value="F:N-acetylmuramoyl-L-alanine amidase activity"/>
    <property type="evidence" value="ECO:0007669"/>
    <property type="project" value="InterPro"/>
</dbReference>
<dbReference type="SMART" id="SM00644">
    <property type="entry name" value="Ami_2"/>
    <property type="match status" value="1"/>
</dbReference>
<evidence type="ECO:0000259" key="4">
    <source>
        <dbReference type="SMART" id="SM00644"/>
    </source>
</evidence>
<evidence type="ECO:0000256" key="3">
    <source>
        <dbReference type="SAM" id="MobiDB-lite"/>
    </source>
</evidence>
<feature type="region of interest" description="Disordered" evidence="3">
    <location>
        <begin position="168"/>
        <end position="187"/>
    </location>
</feature>
<dbReference type="GeneID" id="19526950"/>
<protein>
    <submittedName>
        <fullName evidence="5">Cell wall-associated hydrolase</fullName>
    </submittedName>
</protein>
<dbReference type="InterPro" id="IPR036505">
    <property type="entry name" value="Amidase/PGRP_sf"/>
</dbReference>
<evidence type="ECO:0000256" key="1">
    <source>
        <dbReference type="ARBA" id="ARBA00022529"/>
    </source>
</evidence>